<reference evidence="2" key="1">
    <citation type="submission" date="2020-07" db="EMBL/GenBank/DDBJ databases">
        <title>Genome sequence and genetic diversity analysis of an under-domesticated orphan crop, white fonio (Digitaria exilis).</title>
        <authorList>
            <person name="Bennetzen J.L."/>
            <person name="Chen S."/>
            <person name="Ma X."/>
            <person name="Wang X."/>
            <person name="Yssel A.E.J."/>
            <person name="Chaluvadi S.R."/>
            <person name="Johnson M."/>
            <person name="Gangashetty P."/>
            <person name="Hamidou F."/>
            <person name="Sanogo M.D."/>
            <person name="Zwaenepoel A."/>
            <person name="Wallace J."/>
            <person name="Van De Peer Y."/>
            <person name="Van Deynze A."/>
        </authorList>
    </citation>
    <scope>NUCLEOTIDE SEQUENCE</scope>
    <source>
        <tissue evidence="2">Leaves</tissue>
    </source>
</reference>
<proteinExistence type="predicted"/>
<dbReference type="EMBL" id="JACEFO010002305">
    <property type="protein sequence ID" value="KAF8666843.1"/>
    <property type="molecule type" value="Genomic_DNA"/>
</dbReference>
<evidence type="ECO:0000313" key="3">
    <source>
        <dbReference type="Proteomes" id="UP000636709"/>
    </source>
</evidence>
<feature type="region of interest" description="Disordered" evidence="1">
    <location>
        <begin position="48"/>
        <end position="87"/>
    </location>
</feature>
<evidence type="ECO:0000256" key="1">
    <source>
        <dbReference type="SAM" id="MobiDB-lite"/>
    </source>
</evidence>
<comment type="caution">
    <text evidence="2">The sequence shown here is derived from an EMBL/GenBank/DDBJ whole genome shotgun (WGS) entry which is preliminary data.</text>
</comment>
<feature type="region of interest" description="Disordered" evidence="1">
    <location>
        <begin position="101"/>
        <end position="127"/>
    </location>
</feature>
<sequence length="127" mass="13491">MLINHHVLTRGATASCGAARGWTSTGTRRGESRFSDHRPVSSLFSARLHAAGNKPPSSSAATRGFRRRGSMPPRAAVAGGGGAVAPPRRAVVEAERCSWRRGLARRTPRGSDEPGRACSMRREDNGS</sequence>
<keyword evidence="3" id="KW-1185">Reference proteome</keyword>
<accession>A0A835AMD3</accession>
<name>A0A835AMD3_9POAL</name>
<feature type="compositionally biased region" description="Basic and acidic residues" evidence="1">
    <location>
        <begin position="109"/>
        <end position="127"/>
    </location>
</feature>
<dbReference type="AlphaFoldDB" id="A0A835AMD3"/>
<organism evidence="2 3">
    <name type="scientific">Digitaria exilis</name>
    <dbReference type="NCBI Taxonomy" id="1010633"/>
    <lineage>
        <taxon>Eukaryota</taxon>
        <taxon>Viridiplantae</taxon>
        <taxon>Streptophyta</taxon>
        <taxon>Embryophyta</taxon>
        <taxon>Tracheophyta</taxon>
        <taxon>Spermatophyta</taxon>
        <taxon>Magnoliopsida</taxon>
        <taxon>Liliopsida</taxon>
        <taxon>Poales</taxon>
        <taxon>Poaceae</taxon>
        <taxon>PACMAD clade</taxon>
        <taxon>Panicoideae</taxon>
        <taxon>Panicodae</taxon>
        <taxon>Paniceae</taxon>
        <taxon>Anthephorinae</taxon>
        <taxon>Digitaria</taxon>
    </lineage>
</organism>
<dbReference type="Proteomes" id="UP000636709">
    <property type="component" value="Unassembled WGS sequence"/>
</dbReference>
<protein>
    <submittedName>
        <fullName evidence="2">Uncharacterized protein</fullName>
    </submittedName>
</protein>
<evidence type="ECO:0000313" key="2">
    <source>
        <dbReference type="EMBL" id="KAF8666843.1"/>
    </source>
</evidence>
<gene>
    <name evidence="2" type="ORF">HU200_053362</name>
</gene>